<protein>
    <submittedName>
        <fullName evidence="2">(California timema) hypothetical protein</fullName>
    </submittedName>
</protein>
<evidence type="ECO:0000313" key="2">
    <source>
        <dbReference type="EMBL" id="CAD7571049.1"/>
    </source>
</evidence>
<feature type="region of interest" description="Disordered" evidence="1">
    <location>
        <begin position="528"/>
        <end position="548"/>
    </location>
</feature>
<feature type="region of interest" description="Disordered" evidence="1">
    <location>
        <begin position="254"/>
        <end position="273"/>
    </location>
</feature>
<sequence>MKEEYEFPEDEDGMKGYLSEYLLFTKEGQAFVKDIKFTQLPIGEYNITECVWRESGKPFRKNHFKYTRPDVWTPISPSLAVQTILRVTTVSLDHATPKQTSKITIQHILMNTTNQQVDAMESIQNILKEVNFTNDEQIVAFSPDYVSWTANKTRLYYAFLSLFSWLPRDNSDYWGRVNKKFRSYDWSCIDRHLFSGVVTFGVFHGLIFLPVILSWLGPEEQKIPHCKVSLPLKHDDVLFSSLNTKNDVVHENTENQPLQENHHGGETTHKELEDSQIRGMAHEARHQVRPLSDENGADEQSFSPQTQKKDILLKICSIISWSKNVDQTDKIINDDWAREMKMDASETQPFIIQIGNNESDSNEEEEEELFQVTVTDISCWRRDILGTISSNFLSCHLEVKEGFGKSDKSVPGPRIEPRTPAQKSDTLSLDHQIPDSVETLHNNVPSDARSLEIINLQSFPGPLIQTTVANRRRGSTDGPEARSLEPYFTLVSKCGDPLSRGVNSAVNSFFHHGSTQLELRLPTVHRRFPPPESSGYRTQLGSGYPRVSSRSTLQPTLWSSKSSMSVPSPLLVLVSLQLLVVPTSSLIVTSRFASCLLSRHLLFKCFTYLSLSLHDASSAILSRSPHLFTSRTTWYTVLACRGTCRSTLASSVWGHSNTICSGVAFSPQSHLSLSVIPLLKSAALYGPWPVMKDTVGPPARVTRVPVALPLIQESLLDLSLSTHPHSGQFSHLNKITLPEPIQSSSFPHLQVQRPDTQGHAQRFFLNITLPAFPLRQGQGRLIFLLPYPISHKKYLLLHRFYLSLVPPSSLSCYSPKPPEPVTPEPVDCTPSSSYYRNGNLHGSLAAGVGKAMDIPFSCPVLTMCLIAKCRVCCSSNLESWRVSSKLVYTCPRSIVSDRSIRSFSSTTTASPFSNLSGPFPPLTSLSSFPSSFPFRPSFPPPSTSLPFINTGPFTQNFIFWMFHLFRFPFSSPVVDDEAGDLCLDYAAATPAWKKLRPNHQWNQTYHSKTHFPANYYRPKRDLENTHSHLPSRVTPESQRYLLPSNNSYVIRISTLSAPHRTPRSDGPSHSKPLSQNPPPVDAHSYQPPPIHELNLMSQIHTPVTPGYYQEVLNRYAGEAKIASFSSSTSMSTGTSKIVKSGLLLLGASHMSPSSVWTPALTLSVSASVSVSTTTDLPAGRMDRIRILSFAGFSDDINLAWIALVSSPWLDVMNTLEHLFTCSLSILCTGAILAPKTADDAAEGPATTICAKVSFPACGSTSTAIFFASSRSRLFSPLLHLLIAVSTYSSPMASLVLTDSSQLTSDSQHLVSSRSDVHIRRDQVQSEHSGLSQTTTDAELLLFFYQPIKVHPTEIRTSISLSSAVEFNTTSALANYDTEAELESICLADFVAWYTVVGNRKRKRQADGDGDNEECSEDDEDDIEDVNARSVAYRKRDRCRVIWYRLYETDDIVNHKREIVMLYVPFRCEAVDIIDRNVFMETYDAREAEIMEKRKQYESNIDIERVVEELRRMYEQFDDEDPLGARNQREELVKSIIQQGGVENADDFDAATMVTSVPSVRRRSNAMAKADFCHMMRIGKVELEEENPHLRGGRVENHLGKTTPSSPDRDSNLDLPVLSSRASTRQALVSRQTTLDVRELFFQTSPIIWSRAMFTRQMPQQTGRIIELGRLNLEDVSPHLRGGRVENPLGETTPSSPDRDLNLDLSVPSSLSQHETSALTNYATEAILYP</sequence>
<feature type="compositionally biased region" description="Basic and acidic residues" evidence="1">
    <location>
        <begin position="260"/>
        <end position="273"/>
    </location>
</feature>
<accession>A0A7R9J2A2</accession>
<feature type="region of interest" description="Disordered" evidence="1">
    <location>
        <begin position="1057"/>
        <end position="1087"/>
    </location>
</feature>
<gene>
    <name evidence="2" type="ORF">TCMB3V08_LOCUS3735</name>
</gene>
<feature type="compositionally biased region" description="Basic and acidic residues" evidence="1">
    <location>
        <begin position="1586"/>
        <end position="1598"/>
    </location>
</feature>
<name>A0A7R9J2A2_TIMCA</name>
<organism evidence="2">
    <name type="scientific">Timema californicum</name>
    <name type="common">California timema</name>
    <name type="synonym">Walking stick</name>
    <dbReference type="NCBI Taxonomy" id="61474"/>
    <lineage>
        <taxon>Eukaryota</taxon>
        <taxon>Metazoa</taxon>
        <taxon>Ecdysozoa</taxon>
        <taxon>Arthropoda</taxon>
        <taxon>Hexapoda</taxon>
        <taxon>Insecta</taxon>
        <taxon>Pterygota</taxon>
        <taxon>Neoptera</taxon>
        <taxon>Polyneoptera</taxon>
        <taxon>Phasmatodea</taxon>
        <taxon>Timematodea</taxon>
        <taxon>Timematoidea</taxon>
        <taxon>Timematidae</taxon>
        <taxon>Timema</taxon>
    </lineage>
</organism>
<feature type="region of interest" description="Disordered" evidence="1">
    <location>
        <begin position="1586"/>
        <end position="1614"/>
    </location>
</feature>
<feature type="compositionally biased region" description="Pro residues" evidence="1">
    <location>
        <begin position="1075"/>
        <end position="1087"/>
    </location>
</feature>
<dbReference type="EMBL" id="OE180322">
    <property type="protein sequence ID" value="CAD7571049.1"/>
    <property type="molecule type" value="Genomic_DNA"/>
</dbReference>
<feature type="region of interest" description="Disordered" evidence="1">
    <location>
        <begin position="281"/>
        <end position="304"/>
    </location>
</feature>
<evidence type="ECO:0000256" key="1">
    <source>
        <dbReference type="SAM" id="MobiDB-lite"/>
    </source>
</evidence>
<reference evidence="2" key="1">
    <citation type="submission" date="2020-11" db="EMBL/GenBank/DDBJ databases">
        <authorList>
            <person name="Tran Van P."/>
        </authorList>
    </citation>
    <scope>NUCLEOTIDE SEQUENCE</scope>
</reference>
<feature type="region of interest" description="Disordered" evidence="1">
    <location>
        <begin position="1678"/>
        <end position="1701"/>
    </location>
</feature>
<proteinExistence type="predicted"/>
<feature type="region of interest" description="Disordered" evidence="1">
    <location>
        <begin position="403"/>
        <end position="429"/>
    </location>
</feature>